<protein>
    <recommendedName>
        <fullName evidence="28">Protein-glutamine gamma-glutamyltransferase 2</fullName>
        <ecNumber evidence="24">2.3.2.13</ecNumber>
        <ecNumber evidence="27">3.5.1.44</ecNumber>
    </recommendedName>
    <alternativeName>
        <fullName evidence="31">Isopeptidase TGM2</fullName>
    </alternativeName>
    <alternativeName>
        <fullName evidence="33">Protein-glutamine deamidase TGM2</fullName>
    </alternativeName>
    <alternativeName>
        <fullName evidence="32">Protein-glutamine dopaminyltransferase TGM2</fullName>
    </alternativeName>
    <alternativeName>
        <fullName evidence="35">Protein-glutamine histaminyltransferase TGM2</fullName>
    </alternativeName>
    <alternativeName>
        <fullName evidence="36">Protein-glutamine noradrenalinyltransferase TGM2</fullName>
    </alternativeName>
    <alternativeName>
        <fullName evidence="34">Protein-glutamine serotonyltransferase TGM2</fullName>
    </alternativeName>
    <alternativeName>
        <fullName evidence="30">Tissue transglutaminase</fullName>
    </alternativeName>
    <alternativeName>
        <fullName evidence="29">Transglutaminase-2</fullName>
    </alternativeName>
</protein>
<keyword evidence="8" id="KW-0158">Chromosome</keyword>
<keyword evidence="14" id="KW-0808">Transferase</keyword>
<evidence type="ECO:0000256" key="3">
    <source>
        <dbReference type="ARBA" id="ARBA00004236"/>
    </source>
</evidence>
<evidence type="ECO:0000256" key="32">
    <source>
        <dbReference type="ARBA" id="ARBA00042105"/>
    </source>
</evidence>
<evidence type="ECO:0000313" key="46">
    <source>
        <dbReference type="RefSeq" id="XP_029006477.1"/>
    </source>
</evidence>
<evidence type="ECO:0000256" key="33">
    <source>
        <dbReference type="ARBA" id="ARBA00042239"/>
    </source>
</evidence>
<comment type="subcellular location">
    <subcellularLocation>
        <location evidence="3">Cell membrane</location>
    </subcellularLocation>
    <subcellularLocation>
        <location evidence="4">Chromosome</location>
    </subcellularLocation>
    <subcellularLocation>
        <location evidence="6">Cytoplasm</location>
        <location evidence="6">Cytosol</location>
    </subcellularLocation>
    <subcellularLocation>
        <location evidence="2">Mitochondrion</location>
    </subcellularLocation>
    <subcellularLocation>
        <location evidence="1">Nucleus</location>
    </subcellularLocation>
    <subcellularLocation>
        <location evidence="5">Secreted</location>
        <location evidence="5">Extracellular space</location>
        <location evidence="5">Extracellular matrix</location>
    </subcellularLocation>
</comment>
<evidence type="ECO:0000256" key="4">
    <source>
        <dbReference type="ARBA" id="ARBA00004286"/>
    </source>
</evidence>
<dbReference type="InterPro" id="IPR013783">
    <property type="entry name" value="Ig-like_fold"/>
</dbReference>
<dbReference type="FunFam" id="2.60.40.10:FF:000090">
    <property type="entry name" value="Protein-glutamine gamma-glutamyltransferase 2"/>
    <property type="match status" value="1"/>
</dbReference>
<evidence type="ECO:0000256" key="28">
    <source>
        <dbReference type="ARBA" id="ARBA00040561"/>
    </source>
</evidence>
<proteinExistence type="inferred from homology"/>
<dbReference type="PIRSF" id="PIRSF000459">
    <property type="entry name" value="TGM_EBP42"/>
    <property type="match status" value="1"/>
</dbReference>
<evidence type="ECO:0000256" key="11">
    <source>
        <dbReference type="ARBA" id="ARBA00022525"/>
    </source>
</evidence>
<keyword evidence="21" id="KW-0472">Membrane</keyword>
<keyword evidence="23" id="KW-0012">Acyltransferase</keyword>
<reference evidence="46" key="1">
    <citation type="submission" date="2025-08" db="UniProtKB">
        <authorList>
            <consortium name="RefSeq"/>
        </authorList>
    </citation>
    <scope>IDENTIFICATION</scope>
</reference>
<keyword evidence="12" id="KW-0272">Extracellular matrix</keyword>
<evidence type="ECO:0000256" key="27">
    <source>
        <dbReference type="ARBA" id="ARBA00039019"/>
    </source>
</evidence>
<comment type="similarity">
    <text evidence="7">Belongs to the transglutaminase superfamily. Transglutaminase family.</text>
</comment>
<dbReference type="InterPro" id="IPR036985">
    <property type="entry name" value="Transglutaminase-like_sf"/>
</dbReference>
<name>A0A6P7MIU7_BETSP</name>
<dbReference type="Gene3D" id="3.90.260.10">
    <property type="entry name" value="Transglutaminase-like"/>
    <property type="match status" value="1"/>
</dbReference>
<evidence type="ECO:0000256" key="30">
    <source>
        <dbReference type="ARBA" id="ARBA00041677"/>
    </source>
</evidence>
<comment type="catalytic activity">
    <reaction evidence="38">
        <text>L-glutaminyl-[protein] + histamine = 5-histaminyl-L-glutamyl-[protein] + NH4(+)</text>
        <dbReference type="Rhea" id="RHEA:66564"/>
        <dbReference type="Rhea" id="RHEA-COMP:10207"/>
        <dbReference type="Rhea" id="RHEA-COMP:17056"/>
        <dbReference type="ChEBI" id="CHEBI:28938"/>
        <dbReference type="ChEBI" id="CHEBI:30011"/>
        <dbReference type="ChEBI" id="CHEBI:58432"/>
        <dbReference type="ChEBI" id="CHEBI:167179"/>
    </reaction>
    <physiologicalReaction direction="left-to-right" evidence="38">
        <dbReference type="Rhea" id="RHEA:66565"/>
    </physiologicalReaction>
</comment>
<accession>A0A6P7MIU7</accession>
<comment type="catalytic activity">
    <reaction evidence="25">
        <text>L-glutaminyl-[protein] + serotonin = 5-serotonyl-L-glutamyl-[protein] + NH4(+)</text>
        <dbReference type="Rhea" id="RHEA:66552"/>
        <dbReference type="Rhea" id="RHEA-COMP:10207"/>
        <dbReference type="Rhea" id="RHEA-COMP:17052"/>
        <dbReference type="ChEBI" id="CHEBI:28938"/>
        <dbReference type="ChEBI" id="CHEBI:30011"/>
        <dbReference type="ChEBI" id="CHEBI:167174"/>
        <dbReference type="ChEBI" id="CHEBI:350546"/>
    </reaction>
    <physiologicalReaction direction="left-to-right" evidence="25">
        <dbReference type="Rhea" id="RHEA:66553"/>
    </physiologicalReaction>
</comment>
<evidence type="ECO:0000256" key="34">
    <source>
        <dbReference type="ARBA" id="ARBA00042912"/>
    </source>
</evidence>
<comment type="cofactor">
    <cofactor evidence="42">
        <name>Ca(2+)</name>
        <dbReference type="ChEBI" id="CHEBI:29108"/>
    </cofactor>
    <text evidence="42">Binds 1 Ca(2+) ion per subunit.</text>
</comment>
<feature type="binding site" evidence="42">
    <location>
        <position position="468"/>
    </location>
    <ligand>
        <name>Ca(2+)</name>
        <dbReference type="ChEBI" id="CHEBI:29108"/>
    </ligand>
</feature>
<sequence>MAASVFNHCRISWERWSRLEVGWAWLSINPSAPNHLSLCSRLPTHPHPLCVYTCHRRRAHAEMAADSKASIFKEVDLNTKTNGREHHTSGLCADALVVRRGQPFTVTLRLTQGFDPTVHALTVAAETGEAPSEDRGTRSCFGIPDREGRSPSAKAVWKIELDESSAAAAGVLVLAITPHASAPVGRYTLTVRHGDAQTVLARPAVLFNPWCPDDWVFLPDESERGEYVMNEQGVIFKGSGSYITPVLWDFGQFEDNMVNICLKLLDVNNKHLQNAAEDESARCNPIYVGRVVSAMINCADDRGVLEGNWGSSFRGGVAPSQWTGSYAILRKWFYSDCSPVKYGQCWVFAAVMCSVMRLLGIPCRVVTNYESAHDNDGNLIIDEYHADYGVREKESADSVWNYHVWVEAHMRRPDLAADGTYDGWQVLDPTPQEKSEGAYCCGPASVKAILNGDTNLKYDVPFIYAEVNADCIDWLVKADGSKVNIFSDTKRVGQNISTKAVGSNKRVDITDTYKYPEGTDKEREVYKHATAVNANNEAAKDGEVPPVTLTFEEVSRPVNGQDVSLKLVLRSSGAGARPVSVSISVQGMTYNGRPAVNISSDAKEETLAPGRDTSIPILVPFSTYSKHMVQCDSMKISGLVTDKQKPDDKYLAQRDIVLANPPLDITVSGDIRVNREASVEVAFTNPINELLKNCSLTVSGSGLMQEQRFALPDLQPKKRARAKFQISPYKNGEKTLIANFDCSAFRNIKKSCSVIVKP</sequence>
<comment type="catalytic activity">
    <reaction evidence="37">
        <text>L-glutaminyl-[protein] + H2O = L-glutamyl-[protein] + NH4(+)</text>
        <dbReference type="Rhea" id="RHEA:16441"/>
        <dbReference type="Rhea" id="RHEA-COMP:10207"/>
        <dbReference type="Rhea" id="RHEA-COMP:10208"/>
        <dbReference type="ChEBI" id="CHEBI:15377"/>
        <dbReference type="ChEBI" id="CHEBI:28938"/>
        <dbReference type="ChEBI" id="CHEBI:29973"/>
        <dbReference type="ChEBI" id="CHEBI:30011"/>
        <dbReference type="EC" id="3.5.1.44"/>
    </reaction>
    <physiologicalReaction direction="left-to-right" evidence="37">
        <dbReference type="Rhea" id="RHEA:16442"/>
    </physiologicalReaction>
</comment>
<dbReference type="Pfam" id="PF00927">
    <property type="entry name" value="Transglut_C"/>
    <property type="match status" value="1"/>
</dbReference>
<keyword evidence="17" id="KW-0378">Hydrolase</keyword>
<evidence type="ECO:0000313" key="45">
    <source>
        <dbReference type="Proteomes" id="UP000515150"/>
    </source>
</evidence>
<evidence type="ECO:0000256" key="5">
    <source>
        <dbReference type="ARBA" id="ARBA00004498"/>
    </source>
</evidence>
<evidence type="ECO:0000256" key="38">
    <source>
        <dbReference type="ARBA" id="ARBA00047876"/>
    </source>
</evidence>
<evidence type="ECO:0000256" key="6">
    <source>
        <dbReference type="ARBA" id="ARBA00004514"/>
    </source>
</evidence>
<evidence type="ECO:0000256" key="29">
    <source>
        <dbReference type="ARBA" id="ARBA00041650"/>
    </source>
</evidence>
<dbReference type="Gene3D" id="2.60.40.10">
    <property type="entry name" value="Immunoglobulins"/>
    <property type="match status" value="3"/>
</dbReference>
<evidence type="ECO:0000259" key="44">
    <source>
        <dbReference type="SMART" id="SM00460"/>
    </source>
</evidence>
<keyword evidence="10" id="KW-0963">Cytoplasm</keyword>
<evidence type="ECO:0000256" key="7">
    <source>
        <dbReference type="ARBA" id="ARBA00005968"/>
    </source>
</evidence>
<evidence type="ECO:0000256" key="41">
    <source>
        <dbReference type="PIRSR" id="PIRSR000459-1"/>
    </source>
</evidence>
<dbReference type="EC" id="3.5.1.44" evidence="27"/>
<evidence type="ECO:0000256" key="12">
    <source>
        <dbReference type="ARBA" id="ARBA00022530"/>
    </source>
</evidence>
<evidence type="ECO:0000256" key="23">
    <source>
        <dbReference type="ARBA" id="ARBA00023315"/>
    </source>
</evidence>
<dbReference type="InParanoid" id="A0A6P7MIU7"/>
<evidence type="ECO:0000256" key="9">
    <source>
        <dbReference type="ARBA" id="ARBA00022475"/>
    </source>
</evidence>
<feature type="active site" evidence="41">
    <location>
        <position position="428"/>
    </location>
</feature>
<dbReference type="KEGG" id="bspl:114855475"/>
<comment type="catalytic activity">
    <reaction evidence="26">
        <text>L-glutaminyl-[protein] + L-lysyl-[protein] = [protein]-L-lysyl-N(6)-5-L-glutamyl-[protein] + NH4(+)</text>
        <dbReference type="Rhea" id="RHEA:54816"/>
        <dbReference type="Rhea" id="RHEA-COMP:9752"/>
        <dbReference type="Rhea" id="RHEA-COMP:10207"/>
        <dbReference type="Rhea" id="RHEA-COMP:14005"/>
        <dbReference type="ChEBI" id="CHEBI:28938"/>
        <dbReference type="ChEBI" id="CHEBI:29969"/>
        <dbReference type="ChEBI" id="CHEBI:30011"/>
        <dbReference type="ChEBI" id="CHEBI:138370"/>
        <dbReference type="EC" id="2.3.2.13"/>
    </reaction>
    <physiologicalReaction direction="left-to-right" evidence="26">
        <dbReference type="Rhea" id="RHEA:54817"/>
    </physiologicalReaction>
</comment>
<dbReference type="InterPro" id="IPR001102">
    <property type="entry name" value="Transglutaminase_N"/>
</dbReference>
<gene>
    <name evidence="46" type="primary">tgm8</name>
</gene>
<dbReference type="Pfam" id="PF01841">
    <property type="entry name" value="Transglut_core"/>
    <property type="match status" value="1"/>
</dbReference>
<evidence type="ECO:0000256" key="2">
    <source>
        <dbReference type="ARBA" id="ARBA00004173"/>
    </source>
</evidence>
<evidence type="ECO:0000256" key="39">
    <source>
        <dbReference type="ARBA" id="ARBA00048230"/>
    </source>
</evidence>
<dbReference type="GO" id="GO:0005739">
    <property type="term" value="C:mitochondrion"/>
    <property type="evidence" value="ECO:0007669"/>
    <property type="project" value="UniProtKB-SubCell"/>
</dbReference>
<evidence type="ECO:0000256" key="8">
    <source>
        <dbReference type="ARBA" id="ARBA00022454"/>
    </source>
</evidence>
<evidence type="ECO:0000256" key="35">
    <source>
        <dbReference type="ARBA" id="ARBA00043104"/>
    </source>
</evidence>
<dbReference type="Pfam" id="PF00868">
    <property type="entry name" value="Transglut_N"/>
    <property type="match status" value="1"/>
</dbReference>
<evidence type="ECO:0000256" key="25">
    <source>
        <dbReference type="ARBA" id="ARBA00036377"/>
    </source>
</evidence>
<dbReference type="GO" id="GO:0008233">
    <property type="term" value="F:peptidase activity"/>
    <property type="evidence" value="ECO:0007669"/>
    <property type="project" value="UniProtKB-KW"/>
</dbReference>
<dbReference type="SUPFAM" id="SSF54001">
    <property type="entry name" value="Cysteine proteinases"/>
    <property type="match status" value="1"/>
</dbReference>
<dbReference type="SMART" id="SM00460">
    <property type="entry name" value="TGc"/>
    <property type="match status" value="1"/>
</dbReference>
<dbReference type="SUPFAM" id="SSF81296">
    <property type="entry name" value="E set domains"/>
    <property type="match status" value="1"/>
</dbReference>
<dbReference type="GO" id="GO:0005829">
    <property type="term" value="C:cytosol"/>
    <property type="evidence" value="ECO:0007669"/>
    <property type="project" value="UniProtKB-SubCell"/>
</dbReference>
<dbReference type="InterPro" id="IPR014756">
    <property type="entry name" value="Ig_E-set"/>
</dbReference>
<feature type="binding site" evidence="42">
    <location>
        <position position="522"/>
    </location>
    <ligand>
        <name>Ca(2+)</name>
        <dbReference type="ChEBI" id="CHEBI:29108"/>
    </ligand>
</feature>
<comment type="catalytic activity">
    <reaction evidence="40">
        <text>L-glutaminyl-[protein] + dopamine = 5-dopaminyl-L-glutamyl-[protein] + NH4(+)</text>
        <dbReference type="Rhea" id="RHEA:66556"/>
        <dbReference type="Rhea" id="RHEA-COMP:10207"/>
        <dbReference type="Rhea" id="RHEA-COMP:17053"/>
        <dbReference type="ChEBI" id="CHEBI:28938"/>
        <dbReference type="ChEBI" id="CHEBI:30011"/>
        <dbReference type="ChEBI" id="CHEBI:59905"/>
        <dbReference type="ChEBI" id="CHEBI:167175"/>
    </reaction>
    <physiologicalReaction direction="left-to-right" evidence="40">
        <dbReference type="Rhea" id="RHEA:66557"/>
    </physiologicalReaction>
</comment>
<feature type="active site" evidence="41">
    <location>
        <position position="345"/>
    </location>
</feature>
<keyword evidence="9" id="KW-1003">Cell membrane</keyword>
<dbReference type="InterPro" id="IPR023608">
    <property type="entry name" value="Transglutaminase_animal"/>
</dbReference>
<dbReference type="InterPro" id="IPR008958">
    <property type="entry name" value="Transglutaminase_C"/>
</dbReference>
<evidence type="ECO:0000256" key="16">
    <source>
        <dbReference type="ARBA" id="ARBA00022741"/>
    </source>
</evidence>
<evidence type="ECO:0000256" key="10">
    <source>
        <dbReference type="ARBA" id="ARBA00022490"/>
    </source>
</evidence>
<keyword evidence="22" id="KW-0539">Nucleus</keyword>
<dbReference type="GeneID" id="114855475"/>
<evidence type="ECO:0000256" key="26">
    <source>
        <dbReference type="ARBA" id="ARBA00036876"/>
    </source>
</evidence>
<dbReference type="GO" id="GO:0003810">
    <property type="term" value="F:protein-glutamine gamma-glutamyltransferase activity"/>
    <property type="evidence" value="ECO:0007669"/>
    <property type="project" value="UniProtKB-EC"/>
</dbReference>
<dbReference type="GO" id="GO:0005525">
    <property type="term" value="F:GTP binding"/>
    <property type="evidence" value="ECO:0007669"/>
    <property type="project" value="UniProtKB-KW"/>
</dbReference>
<dbReference type="GO" id="GO:0046872">
    <property type="term" value="F:metal ion binding"/>
    <property type="evidence" value="ECO:0007669"/>
    <property type="project" value="UniProtKB-KW"/>
</dbReference>
<evidence type="ECO:0000256" key="20">
    <source>
        <dbReference type="ARBA" id="ARBA00023134"/>
    </source>
</evidence>
<dbReference type="FunFam" id="3.90.260.10:FF:000001">
    <property type="entry name" value="Protein-glutamine gamma-glutamyltransferase 2"/>
    <property type="match status" value="1"/>
</dbReference>
<dbReference type="GO" id="GO:0050568">
    <property type="term" value="F:protein-glutamine glutaminase activity"/>
    <property type="evidence" value="ECO:0007669"/>
    <property type="project" value="UniProtKB-EC"/>
</dbReference>
<dbReference type="OrthoDB" id="437511at2759"/>
<evidence type="ECO:0000256" key="24">
    <source>
        <dbReference type="ARBA" id="ARBA00024222"/>
    </source>
</evidence>
<dbReference type="CTD" id="559691"/>
<dbReference type="Proteomes" id="UP000515150">
    <property type="component" value="Chromosome 5"/>
</dbReference>
<evidence type="ECO:0000256" key="22">
    <source>
        <dbReference type="ARBA" id="ARBA00023242"/>
    </source>
</evidence>
<keyword evidence="13" id="KW-0645">Protease</keyword>
<dbReference type="RefSeq" id="XP_029006477.1">
    <property type="nucleotide sequence ID" value="XM_029150644.3"/>
</dbReference>
<dbReference type="EC" id="2.3.2.13" evidence="24"/>
<dbReference type="PANTHER" id="PTHR11590:SF6">
    <property type="entry name" value="PROTEIN-GLUTAMINE GAMMA-GLUTAMYLTRANSFERASE 2"/>
    <property type="match status" value="1"/>
</dbReference>
<dbReference type="GO" id="GO:0005634">
    <property type="term" value="C:nucleus"/>
    <property type="evidence" value="ECO:0007669"/>
    <property type="project" value="UniProtKB-SubCell"/>
</dbReference>
<dbReference type="SUPFAM" id="SSF49309">
    <property type="entry name" value="Transglutaminase, two C-terminal domains"/>
    <property type="match status" value="2"/>
</dbReference>
<keyword evidence="45" id="KW-1185">Reference proteome</keyword>
<dbReference type="InterPro" id="IPR002931">
    <property type="entry name" value="Transglutaminase-like"/>
</dbReference>
<evidence type="ECO:0000256" key="36">
    <source>
        <dbReference type="ARBA" id="ARBA00043138"/>
    </source>
</evidence>
<organism evidence="45 46">
    <name type="scientific">Betta splendens</name>
    <name type="common">Siamese fighting fish</name>
    <dbReference type="NCBI Taxonomy" id="158456"/>
    <lineage>
        <taxon>Eukaryota</taxon>
        <taxon>Metazoa</taxon>
        <taxon>Chordata</taxon>
        <taxon>Craniata</taxon>
        <taxon>Vertebrata</taxon>
        <taxon>Euteleostomi</taxon>
        <taxon>Actinopterygii</taxon>
        <taxon>Neopterygii</taxon>
        <taxon>Teleostei</taxon>
        <taxon>Neoteleostei</taxon>
        <taxon>Acanthomorphata</taxon>
        <taxon>Anabantaria</taxon>
        <taxon>Anabantiformes</taxon>
        <taxon>Anabantoidei</taxon>
        <taxon>Osphronemidae</taxon>
        <taxon>Betta</taxon>
    </lineage>
</organism>
<evidence type="ECO:0000256" key="19">
    <source>
        <dbReference type="ARBA" id="ARBA00023128"/>
    </source>
</evidence>
<evidence type="ECO:0000256" key="31">
    <source>
        <dbReference type="ARBA" id="ARBA00042099"/>
    </source>
</evidence>
<evidence type="ECO:0000256" key="42">
    <source>
        <dbReference type="PIRSR" id="PIRSR000459-2"/>
    </source>
</evidence>
<evidence type="ECO:0000256" key="17">
    <source>
        <dbReference type="ARBA" id="ARBA00022801"/>
    </source>
</evidence>
<keyword evidence="18 42" id="KW-0106">Calcium</keyword>
<dbReference type="GO" id="GO:0005886">
    <property type="term" value="C:plasma membrane"/>
    <property type="evidence" value="ECO:0007669"/>
    <property type="project" value="UniProtKB-SubCell"/>
</dbReference>
<keyword evidence="11" id="KW-0964">Secreted</keyword>
<evidence type="ECO:0000256" key="14">
    <source>
        <dbReference type="ARBA" id="ARBA00022679"/>
    </source>
</evidence>
<evidence type="ECO:0000256" key="21">
    <source>
        <dbReference type="ARBA" id="ARBA00023136"/>
    </source>
</evidence>
<keyword evidence="19" id="KW-0496">Mitochondrion</keyword>
<evidence type="ECO:0000256" key="13">
    <source>
        <dbReference type="ARBA" id="ARBA00022670"/>
    </source>
</evidence>
<evidence type="ECO:0000256" key="15">
    <source>
        <dbReference type="ARBA" id="ARBA00022723"/>
    </source>
</evidence>
<dbReference type="InterPro" id="IPR036238">
    <property type="entry name" value="Transglutaminase_C_sf"/>
</dbReference>
<dbReference type="AlphaFoldDB" id="A0A6P7MIU7"/>
<keyword evidence="20" id="KW-0342">GTP-binding</keyword>
<evidence type="ECO:0000256" key="40">
    <source>
        <dbReference type="ARBA" id="ARBA00048365"/>
    </source>
</evidence>
<dbReference type="InterPro" id="IPR038765">
    <property type="entry name" value="Papain-like_cys_pep_sf"/>
</dbReference>
<dbReference type="PANTHER" id="PTHR11590">
    <property type="entry name" value="PROTEIN-GLUTAMINE GAMMA-GLUTAMYLTRANSFERASE"/>
    <property type="match status" value="1"/>
</dbReference>
<comment type="catalytic activity">
    <reaction evidence="39">
        <text>L-glutaminyl-[protein] + (R)-noradrenaline = 5-(R)-noradrenalinyl-L-glutamyl-[protein] + NH4(+)</text>
        <dbReference type="Rhea" id="RHEA:66560"/>
        <dbReference type="Rhea" id="RHEA-COMP:10207"/>
        <dbReference type="Rhea" id="RHEA-COMP:17054"/>
        <dbReference type="ChEBI" id="CHEBI:28938"/>
        <dbReference type="ChEBI" id="CHEBI:30011"/>
        <dbReference type="ChEBI" id="CHEBI:72587"/>
        <dbReference type="ChEBI" id="CHEBI:167178"/>
    </reaction>
    <physiologicalReaction direction="left-to-right" evidence="39">
        <dbReference type="Rhea" id="RHEA:66561"/>
    </physiologicalReaction>
</comment>
<evidence type="ECO:0000256" key="1">
    <source>
        <dbReference type="ARBA" id="ARBA00004123"/>
    </source>
</evidence>
<feature type="binding site" evidence="42">
    <location>
        <position position="470"/>
    </location>
    <ligand>
        <name>Ca(2+)</name>
        <dbReference type="ChEBI" id="CHEBI:29108"/>
    </ligand>
</feature>
<evidence type="ECO:0000256" key="18">
    <source>
        <dbReference type="ARBA" id="ARBA00022837"/>
    </source>
</evidence>
<dbReference type="InterPro" id="IPR050779">
    <property type="entry name" value="Transglutaminase"/>
</dbReference>
<evidence type="ECO:0000256" key="37">
    <source>
        <dbReference type="ARBA" id="ARBA00047868"/>
    </source>
</evidence>
<keyword evidence="15 42" id="KW-0479">Metal-binding</keyword>
<feature type="region of interest" description="Disordered" evidence="43">
    <location>
        <begin position="126"/>
        <end position="146"/>
    </location>
</feature>
<dbReference type="GO" id="GO:0007399">
    <property type="term" value="P:nervous system development"/>
    <property type="evidence" value="ECO:0007669"/>
    <property type="project" value="UniProtKB-ARBA"/>
</dbReference>
<dbReference type="GO" id="GO:0006508">
    <property type="term" value="P:proteolysis"/>
    <property type="evidence" value="ECO:0007669"/>
    <property type="project" value="UniProtKB-KW"/>
</dbReference>
<evidence type="ECO:0000256" key="43">
    <source>
        <dbReference type="SAM" id="MobiDB-lite"/>
    </source>
</evidence>
<keyword evidence="16" id="KW-0547">Nucleotide-binding</keyword>
<feature type="active site" evidence="41">
    <location>
        <position position="403"/>
    </location>
</feature>
<feature type="binding site" evidence="42">
    <location>
        <position position="517"/>
    </location>
    <ligand>
        <name>Ca(2+)</name>
        <dbReference type="ChEBI" id="CHEBI:29108"/>
    </ligand>
</feature>
<dbReference type="GO" id="GO:0005694">
    <property type="term" value="C:chromosome"/>
    <property type="evidence" value="ECO:0007669"/>
    <property type="project" value="UniProtKB-SubCell"/>
</dbReference>
<feature type="domain" description="Transglutaminase-like" evidence="44">
    <location>
        <begin position="337"/>
        <end position="431"/>
    </location>
</feature>